<feature type="transmembrane region" description="Helical" evidence="6">
    <location>
        <begin position="12"/>
        <end position="32"/>
    </location>
</feature>
<dbReference type="PANTHER" id="PTHR30250:SF26">
    <property type="entry name" value="PSMA PROTEIN"/>
    <property type="match status" value="1"/>
</dbReference>
<evidence type="ECO:0000256" key="4">
    <source>
        <dbReference type="ARBA" id="ARBA00022989"/>
    </source>
</evidence>
<name>B3R5Z1_CUPTR</name>
<dbReference type="Pfam" id="PF01943">
    <property type="entry name" value="Polysacc_synt"/>
    <property type="match status" value="1"/>
</dbReference>
<keyword evidence="8" id="KW-1185">Reference proteome</keyword>
<sequence>MTLLRAATLDMGLLYAGKVSAVLVGFIFLPFYRHVLGAEQFGIVAVILSLQSLLIMLDLGMSTLVGRDIAVADSTAEELASLVRTAEVSLTGFYLLLLPLAICLKIVGAFPYIGWTTIIGTIALFWVLVLQNMYYGAMLARREYAAASTIQLVGVAARASVTAYVLATISSTMTAFIVTQLLFATVQALVTRYRCFAYWSDGSSRRSLLANTKFRDAWELVKKGRALVLFSAAGAAVTQLDKPLVSGLISANSVSPYFLAATVCMVPLSLLGGPVSQYFQPRVLNQTISGPDFPKATIQKFVLCTILITSLPCLVFWLARDPLISLWVGHGQDNGIISHYVKILLPGFVVGAFGYIPYTLLLYAKDFRFQAVASIAMSIVTLALTALAAYHQSVDSVCYIYAAYHTTSTLVSWTRALALEKVRDAASYSAVLTLQLVVPLVAIAILAQFLIQNS</sequence>
<dbReference type="GO" id="GO:0005886">
    <property type="term" value="C:plasma membrane"/>
    <property type="evidence" value="ECO:0007669"/>
    <property type="project" value="UniProtKB-SubCell"/>
</dbReference>
<dbReference type="InterPro" id="IPR002797">
    <property type="entry name" value="Polysacc_synth"/>
</dbReference>
<feature type="transmembrane region" description="Helical" evidence="6">
    <location>
        <begin position="257"/>
        <end position="279"/>
    </location>
</feature>
<feature type="transmembrane region" description="Helical" evidence="6">
    <location>
        <begin position="38"/>
        <end position="57"/>
    </location>
</feature>
<organism evidence="7 8">
    <name type="scientific">Cupriavidus taiwanensis (strain DSM 17343 / BCRC 17206 / CCUG 44338 / CIP 107171 / LMG 19424 / R1)</name>
    <name type="common">Ralstonia taiwanensis (strain LMG 19424)</name>
    <dbReference type="NCBI Taxonomy" id="977880"/>
    <lineage>
        <taxon>Bacteria</taxon>
        <taxon>Pseudomonadati</taxon>
        <taxon>Pseudomonadota</taxon>
        <taxon>Betaproteobacteria</taxon>
        <taxon>Burkholderiales</taxon>
        <taxon>Burkholderiaceae</taxon>
        <taxon>Cupriavidus</taxon>
    </lineage>
</organism>
<dbReference type="InterPro" id="IPR050833">
    <property type="entry name" value="Poly_Biosynth_Transport"/>
</dbReference>
<dbReference type="BioCyc" id="CTAI977880:RALTA_RS11530-MONOMER"/>
<reference evidence="7 8" key="1">
    <citation type="journal article" date="2008" name="Genome Res.">
        <title>Genome sequence of the beta-rhizobium Cupriavidus taiwanensis and comparative genomics of rhizobia.</title>
        <authorList>
            <person name="Amadou C."/>
            <person name="Pascal G."/>
            <person name="Mangenot S."/>
            <person name="Glew M."/>
            <person name="Bontemps C."/>
            <person name="Capela D."/>
            <person name="Carrere S."/>
            <person name="Cruveiller S."/>
            <person name="Dossat C."/>
            <person name="Lajus A."/>
            <person name="Marchetti M."/>
            <person name="Poinsot V."/>
            <person name="Rouy Z."/>
            <person name="Servin B."/>
            <person name="Saad M."/>
            <person name="Schenowitz C."/>
            <person name="Barbe V."/>
            <person name="Batut J."/>
            <person name="Medigue C."/>
            <person name="Masson-Boivin C."/>
        </authorList>
    </citation>
    <scope>NUCLEOTIDE SEQUENCE [LARGE SCALE GENOMIC DNA]</scope>
    <source>
        <strain evidence="8">DSM 17343 / BCRC 17206 / CCUG 44338 / CIP 107171 / LMG 19424 / R1</strain>
    </source>
</reference>
<feature type="transmembrane region" description="Helical" evidence="6">
    <location>
        <begin position="371"/>
        <end position="393"/>
    </location>
</feature>
<feature type="transmembrane region" description="Helical" evidence="6">
    <location>
        <begin position="93"/>
        <end position="112"/>
    </location>
</feature>
<dbReference type="KEGG" id="cti:RALTA_A2373"/>
<dbReference type="Proteomes" id="UP000001692">
    <property type="component" value="Chromosome 1"/>
</dbReference>
<feature type="transmembrane region" description="Helical" evidence="6">
    <location>
        <begin position="430"/>
        <end position="451"/>
    </location>
</feature>
<dbReference type="GeneID" id="29761624"/>
<dbReference type="PANTHER" id="PTHR30250">
    <property type="entry name" value="PST FAMILY PREDICTED COLANIC ACID TRANSPORTER"/>
    <property type="match status" value="1"/>
</dbReference>
<dbReference type="eggNOG" id="COG2244">
    <property type="taxonomic scope" value="Bacteria"/>
</dbReference>
<dbReference type="EMBL" id="CU633749">
    <property type="protein sequence ID" value="CAQ70307.1"/>
    <property type="molecule type" value="Genomic_DNA"/>
</dbReference>
<comment type="subcellular location">
    <subcellularLocation>
        <location evidence="1">Cell membrane</location>
        <topology evidence="1">Multi-pass membrane protein</topology>
    </subcellularLocation>
</comment>
<evidence type="ECO:0000256" key="1">
    <source>
        <dbReference type="ARBA" id="ARBA00004651"/>
    </source>
</evidence>
<evidence type="ECO:0000256" key="6">
    <source>
        <dbReference type="SAM" id="Phobius"/>
    </source>
</evidence>
<evidence type="ECO:0000313" key="8">
    <source>
        <dbReference type="Proteomes" id="UP000001692"/>
    </source>
</evidence>
<evidence type="ECO:0000256" key="2">
    <source>
        <dbReference type="ARBA" id="ARBA00022475"/>
    </source>
</evidence>
<feature type="transmembrane region" description="Helical" evidence="6">
    <location>
        <begin position="300"/>
        <end position="319"/>
    </location>
</feature>
<dbReference type="RefSeq" id="WP_012353609.1">
    <property type="nucleotide sequence ID" value="NC_010528.1"/>
</dbReference>
<evidence type="ECO:0000256" key="5">
    <source>
        <dbReference type="ARBA" id="ARBA00023136"/>
    </source>
</evidence>
<proteinExistence type="predicted"/>
<evidence type="ECO:0000256" key="3">
    <source>
        <dbReference type="ARBA" id="ARBA00022692"/>
    </source>
</evidence>
<feature type="transmembrane region" description="Helical" evidence="6">
    <location>
        <begin position="118"/>
        <end position="137"/>
    </location>
</feature>
<gene>
    <name evidence="7" type="ordered locus">RALTA_A2373</name>
</gene>
<protein>
    <submittedName>
        <fullName evidence="7">O-antigen transporter</fullName>
    </submittedName>
</protein>
<dbReference type="HOGENOM" id="CLU_602337_0_0_4"/>
<dbReference type="AlphaFoldDB" id="B3R5Z1"/>
<feature type="transmembrane region" description="Helical" evidence="6">
    <location>
        <begin position="339"/>
        <end position="364"/>
    </location>
</feature>
<keyword evidence="5 6" id="KW-0472">Membrane</keyword>
<keyword evidence="2" id="KW-1003">Cell membrane</keyword>
<evidence type="ECO:0000313" key="7">
    <source>
        <dbReference type="EMBL" id="CAQ70307.1"/>
    </source>
</evidence>
<keyword evidence="4 6" id="KW-1133">Transmembrane helix</keyword>
<accession>B3R5Z1</accession>
<keyword evidence="3 6" id="KW-0812">Transmembrane</keyword>